<evidence type="ECO:0000259" key="2">
    <source>
        <dbReference type="Pfam" id="PF01035"/>
    </source>
</evidence>
<keyword evidence="4" id="KW-1185">Reference proteome</keyword>
<dbReference type="InterPro" id="IPR014048">
    <property type="entry name" value="MethylDNA_cys_MeTrfase_DNA-bd"/>
</dbReference>
<dbReference type="SUPFAM" id="SSF46767">
    <property type="entry name" value="Methylated DNA-protein cysteine methyltransferase, C-terminal domain"/>
    <property type="match status" value="1"/>
</dbReference>
<organism evidence="3 4">
    <name type="scientific">Nocardioides dubius</name>
    <dbReference type="NCBI Taxonomy" id="317019"/>
    <lineage>
        <taxon>Bacteria</taxon>
        <taxon>Bacillati</taxon>
        <taxon>Actinomycetota</taxon>
        <taxon>Actinomycetes</taxon>
        <taxon>Propionibacteriales</taxon>
        <taxon>Nocardioidaceae</taxon>
        <taxon>Nocardioides</taxon>
    </lineage>
</organism>
<comment type="caution">
    <text evidence="3">The sequence shown here is derived from an EMBL/GenBank/DDBJ whole genome shotgun (WGS) entry which is preliminary data.</text>
</comment>
<dbReference type="PANTHER" id="PTHR42942">
    <property type="entry name" value="6-O-METHYLGUANINE DNA METHYLTRANSFERASE"/>
    <property type="match status" value="1"/>
</dbReference>
<proteinExistence type="predicted"/>
<dbReference type="Gene3D" id="1.10.10.10">
    <property type="entry name" value="Winged helix-like DNA-binding domain superfamily/Winged helix DNA-binding domain"/>
    <property type="match status" value="1"/>
</dbReference>
<name>A0ABP4EDB7_9ACTN</name>
<dbReference type="InterPro" id="IPR052520">
    <property type="entry name" value="ATL_DNA_repair"/>
</dbReference>
<sequence>MRNSQNGDPLYAEAVLCCAEAVPVGRATSYGAIAEALAEVLGRGGPRQVARVMSTQGSGVPWWRVVRADGTLPVELERRAAEQYSAEGTVRRPSGAVRFPVAWWQPDEAVLSELRGLAKAHEQGPSTA</sequence>
<gene>
    <name evidence="3" type="ORF">GCM10009668_17300</name>
</gene>
<dbReference type="EMBL" id="BAAALG010000007">
    <property type="protein sequence ID" value="GAA1100064.1"/>
    <property type="molecule type" value="Genomic_DNA"/>
</dbReference>
<evidence type="ECO:0000313" key="3">
    <source>
        <dbReference type="EMBL" id="GAA1100064.1"/>
    </source>
</evidence>
<reference evidence="4" key="1">
    <citation type="journal article" date="2019" name="Int. J. Syst. Evol. Microbiol.">
        <title>The Global Catalogue of Microorganisms (GCM) 10K type strain sequencing project: providing services to taxonomists for standard genome sequencing and annotation.</title>
        <authorList>
            <consortium name="The Broad Institute Genomics Platform"/>
            <consortium name="The Broad Institute Genome Sequencing Center for Infectious Disease"/>
            <person name="Wu L."/>
            <person name="Ma J."/>
        </authorList>
    </citation>
    <scope>NUCLEOTIDE SEQUENCE [LARGE SCALE GENOMIC DNA]</scope>
    <source>
        <strain evidence="4">JCM 13008</strain>
    </source>
</reference>
<dbReference type="Proteomes" id="UP001501581">
    <property type="component" value="Unassembled WGS sequence"/>
</dbReference>
<evidence type="ECO:0000256" key="1">
    <source>
        <dbReference type="ARBA" id="ARBA00022763"/>
    </source>
</evidence>
<dbReference type="InterPro" id="IPR036217">
    <property type="entry name" value="MethylDNA_cys_MeTrfase_DNAb"/>
</dbReference>
<dbReference type="RefSeq" id="WP_343993399.1">
    <property type="nucleotide sequence ID" value="NZ_BAAALG010000007.1"/>
</dbReference>
<evidence type="ECO:0000313" key="4">
    <source>
        <dbReference type="Proteomes" id="UP001501581"/>
    </source>
</evidence>
<accession>A0ABP4EDB7</accession>
<dbReference type="InterPro" id="IPR036388">
    <property type="entry name" value="WH-like_DNA-bd_sf"/>
</dbReference>
<dbReference type="Pfam" id="PF01035">
    <property type="entry name" value="DNA_binding_1"/>
    <property type="match status" value="1"/>
</dbReference>
<dbReference type="PANTHER" id="PTHR42942:SF1">
    <property type="entry name" value="ALKYLTRANSFERASE-LIKE PROTEIN 1"/>
    <property type="match status" value="1"/>
</dbReference>
<feature type="domain" description="Methylated-DNA-[protein]-cysteine S-methyltransferase DNA binding" evidence="2">
    <location>
        <begin position="13"/>
        <end position="74"/>
    </location>
</feature>
<protein>
    <recommendedName>
        <fullName evidence="2">Methylated-DNA-[protein]-cysteine S-methyltransferase DNA binding domain-containing protein</fullName>
    </recommendedName>
</protein>
<keyword evidence="1" id="KW-0227">DNA damage</keyword>